<evidence type="ECO:0000256" key="5">
    <source>
        <dbReference type="ARBA" id="ARBA00023136"/>
    </source>
</evidence>
<feature type="transmembrane region" description="Helical" evidence="6">
    <location>
        <begin position="107"/>
        <end position="128"/>
    </location>
</feature>
<evidence type="ECO:0000256" key="4">
    <source>
        <dbReference type="ARBA" id="ARBA00022989"/>
    </source>
</evidence>
<keyword evidence="2" id="KW-0813">Transport</keyword>
<feature type="transmembrane region" description="Helical" evidence="6">
    <location>
        <begin position="277"/>
        <end position="299"/>
    </location>
</feature>
<feature type="transmembrane region" description="Helical" evidence="6">
    <location>
        <begin position="422"/>
        <end position="443"/>
    </location>
</feature>
<feature type="transmembrane region" description="Helical" evidence="6">
    <location>
        <begin position="566"/>
        <end position="584"/>
    </location>
</feature>
<feature type="transmembrane region" description="Helical" evidence="6">
    <location>
        <begin position="81"/>
        <end position="101"/>
    </location>
</feature>
<keyword evidence="4 6" id="KW-1133">Transmembrane helix</keyword>
<feature type="transmembrane region" description="Helical" evidence="6">
    <location>
        <begin position="236"/>
        <end position="257"/>
    </location>
</feature>
<accession>A0ABQ5QEC0</accession>
<feature type="transmembrane region" description="Helical" evidence="6">
    <location>
        <begin position="398"/>
        <end position="416"/>
    </location>
</feature>
<name>A0ABQ5QEC0_9BACT</name>
<keyword evidence="5 6" id="KW-0472">Membrane</keyword>
<evidence type="ECO:0000256" key="6">
    <source>
        <dbReference type="SAM" id="Phobius"/>
    </source>
</evidence>
<keyword evidence="8" id="KW-1185">Reference proteome</keyword>
<feature type="transmembrane region" description="Helical" evidence="6">
    <location>
        <begin position="206"/>
        <end position="229"/>
    </location>
</feature>
<dbReference type="RefSeq" id="WP_285573443.1">
    <property type="nucleotide sequence ID" value="NZ_BSDE01000002.1"/>
</dbReference>
<dbReference type="InterPro" id="IPR045035">
    <property type="entry name" value="YSL-like"/>
</dbReference>
<comment type="subcellular location">
    <subcellularLocation>
        <location evidence="1">Membrane</location>
        <topology evidence="1">Multi-pass membrane protein</topology>
    </subcellularLocation>
</comment>
<organism evidence="7 8">
    <name type="scientific">Geothrix limicola</name>
    <dbReference type="NCBI Taxonomy" id="2927978"/>
    <lineage>
        <taxon>Bacteria</taxon>
        <taxon>Pseudomonadati</taxon>
        <taxon>Acidobacteriota</taxon>
        <taxon>Holophagae</taxon>
        <taxon>Holophagales</taxon>
        <taxon>Holophagaceae</taxon>
        <taxon>Geothrix</taxon>
    </lineage>
</organism>
<feature type="transmembrane region" description="Helical" evidence="6">
    <location>
        <begin position="673"/>
        <end position="689"/>
    </location>
</feature>
<evidence type="ECO:0000313" key="8">
    <source>
        <dbReference type="Proteomes" id="UP001165069"/>
    </source>
</evidence>
<dbReference type="Proteomes" id="UP001165069">
    <property type="component" value="Unassembled WGS sequence"/>
</dbReference>
<sequence length="709" mass="74083">MQPFVPSDQNLREFSLRAVLIGLIMAVVLGSANAYLGLKAGMTIAATYPAAVIGMALIKLMKGTILEENMARTVGSIGESVAAGAIFTVPAFVISGIWPKFFTAGNYITSSLIMFTGGVLGIMFVALLRRVMVEDAELPYPESVAAAEIHKAGARGGSGTKFLFGAMGIGAAVQALVQLSLFASAWEKFVFFKTSAINLVGTWKAKVAGGMLLSSPGISPAYMGVGYIIGPKLGALNFSGGIIAWGLLVPIITYFLAPGVLPDGAPQGDWIALSYSVWKFIVRPIAIGGMLVGAGFTLFKMRKSLVAGLARSVTDVKKAATGEHVVDRVNKDLPFTYVLGGIGFAAAVTFLITWQIFHVSGLTAFVAALVMVILGFFFAAISGYLVGIMGSSNNPISGLTLTALVLTALVMVLLGVKGREGVAAVLGVAAIVCVSAAVAGEMLQDLKAGHILGGTPWRMEMGDLLGVALASIVLFIPLMVLHEGDITAQGTKRIAELTAQQVQVVTAPPDANGVVKTYTIDEVKKLPADQKKAVLSLDAGFGSKQLAAPQAGLMALLSRGIVEGKMAWPLIIVGMMMGFAFILMQVKSPMLVSVGMYLPLETTFAIFLGGLIKGVVEMTAAKRGLNEAQKVRVENNGVLLAAGLIAGEALVGLLFASFAFFEVKYKLIANPGMFWISLLILAGIAIYLVKVPLANAGEADEPAPPSANF</sequence>
<dbReference type="PANTHER" id="PTHR31645:SF0">
    <property type="entry name" value="OLIGOPEPTIDE TRANSPORTER YGL114W-RELATED"/>
    <property type="match status" value="1"/>
</dbReference>
<evidence type="ECO:0000256" key="3">
    <source>
        <dbReference type="ARBA" id="ARBA00022692"/>
    </source>
</evidence>
<keyword evidence="3 6" id="KW-0812">Transmembrane</keyword>
<feature type="transmembrane region" description="Helical" evidence="6">
    <location>
        <begin position="636"/>
        <end position="661"/>
    </location>
</feature>
<feature type="transmembrane region" description="Helical" evidence="6">
    <location>
        <begin position="464"/>
        <end position="482"/>
    </location>
</feature>
<feature type="transmembrane region" description="Helical" evidence="6">
    <location>
        <begin position="596"/>
        <end position="616"/>
    </location>
</feature>
<feature type="transmembrane region" description="Helical" evidence="6">
    <location>
        <begin position="363"/>
        <end position="386"/>
    </location>
</feature>
<evidence type="ECO:0000256" key="2">
    <source>
        <dbReference type="ARBA" id="ARBA00022448"/>
    </source>
</evidence>
<dbReference type="InterPro" id="IPR004813">
    <property type="entry name" value="OPT"/>
</dbReference>
<evidence type="ECO:0000313" key="7">
    <source>
        <dbReference type="EMBL" id="GLH73013.1"/>
    </source>
</evidence>
<feature type="transmembrane region" description="Helical" evidence="6">
    <location>
        <begin position="14"/>
        <end position="36"/>
    </location>
</feature>
<feature type="transmembrane region" description="Helical" evidence="6">
    <location>
        <begin position="337"/>
        <end position="357"/>
    </location>
</feature>
<dbReference type="PANTHER" id="PTHR31645">
    <property type="entry name" value="OLIGOPEPTIDE TRANSPORTER YGL114W-RELATED"/>
    <property type="match status" value="1"/>
</dbReference>
<protein>
    <submittedName>
        <fullName evidence="7">Oligopeptide transporter, OPT family</fullName>
    </submittedName>
</protein>
<dbReference type="NCBIfam" id="TIGR00728">
    <property type="entry name" value="OPT_sfam"/>
    <property type="match status" value="1"/>
</dbReference>
<dbReference type="Pfam" id="PF03169">
    <property type="entry name" value="OPT"/>
    <property type="match status" value="2"/>
</dbReference>
<gene>
    <name evidence="7" type="ORF">GETHLI_15150</name>
</gene>
<evidence type="ECO:0000256" key="1">
    <source>
        <dbReference type="ARBA" id="ARBA00004141"/>
    </source>
</evidence>
<reference evidence="7 8" key="1">
    <citation type="journal article" date="2023" name="Antonie Van Leeuwenhoek">
        <title>Mesoterricola silvestris gen. nov., sp. nov., Mesoterricola sediminis sp. nov., Geothrix oryzae sp. nov., Geothrix edaphica sp. nov., Geothrix rubra sp. nov., and Geothrix limicola sp. nov., six novel members of Acidobacteriota isolated from soils.</title>
        <authorList>
            <person name="Itoh H."/>
            <person name="Sugisawa Y."/>
            <person name="Mise K."/>
            <person name="Xu Z."/>
            <person name="Kuniyasu M."/>
            <person name="Ushijima N."/>
            <person name="Kawano K."/>
            <person name="Kobayashi E."/>
            <person name="Shiratori Y."/>
            <person name="Masuda Y."/>
            <person name="Senoo K."/>
        </authorList>
    </citation>
    <scope>NUCLEOTIDE SEQUENCE [LARGE SCALE GENOMIC DNA]</scope>
    <source>
        <strain evidence="7 8">Red804</strain>
    </source>
</reference>
<dbReference type="EMBL" id="BSDE01000002">
    <property type="protein sequence ID" value="GLH73013.1"/>
    <property type="molecule type" value="Genomic_DNA"/>
</dbReference>
<dbReference type="NCBIfam" id="TIGR00733">
    <property type="entry name" value="OPT family oligopeptide transporter"/>
    <property type="match status" value="1"/>
</dbReference>
<comment type="caution">
    <text evidence="7">The sequence shown here is derived from an EMBL/GenBank/DDBJ whole genome shotgun (WGS) entry which is preliminary data.</text>
</comment>
<proteinExistence type="predicted"/>
<dbReference type="InterPro" id="IPR004814">
    <property type="entry name" value="Oligopep_transpt"/>
</dbReference>
<feature type="transmembrane region" description="Helical" evidence="6">
    <location>
        <begin position="162"/>
        <end position="186"/>
    </location>
</feature>
<feature type="transmembrane region" description="Helical" evidence="6">
    <location>
        <begin position="42"/>
        <end position="60"/>
    </location>
</feature>